<proteinExistence type="predicted"/>
<evidence type="ECO:0000313" key="4">
    <source>
        <dbReference type="Proteomes" id="UP000324800"/>
    </source>
</evidence>
<comment type="caution">
    <text evidence="3">The sequence shown here is derived from an EMBL/GenBank/DDBJ whole genome shotgun (WGS) entry which is preliminary data.</text>
</comment>
<gene>
    <name evidence="3" type="ORF">EZS28_033444</name>
</gene>
<dbReference type="EMBL" id="SNRW01014836">
    <property type="protein sequence ID" value="KAA6371030.1"/>
    <property type="molecule type" value="Genomic_DNA"/>
</dbReference>
<feature type="compositionally biased region" description="Basic and acidic residues" evidence="1">
    <location>
        <begin position="225"/>
        <end position="239"/>
    </location>
</feature>
<dbReference type="Proteomes" id="UP000324800">
    <property type="component" value="Unassembled WGS sequence"/>
</dbReference>
<accession>A0A5J4ULW0</accession>
<reference evidence="3 4" key="1">
    <citation type="submission" date="2019-03" db="EMBL/GenBank/DDBJ databases">
        <title>Single cell metagenomics reveals metabolic interactions within the superorganism composed of flagellate Streblomastix strix and complex community of Bacteroidetes bacteria on its surface.</title>
        <authorList>
            <person name="Treitli S.C."/>
            <person name="Kolisko M."/>
            <person name="Husnik F."/>
            <person name="Keeling P."/>
            <person name="Hampl V."/>
        </authorList>
    </citation>
    <scope>NUCLEOTIDE SEQUENCE [LARGE SCALE GENOMIC DNA]</scope>
    <source>
        <strain evidence="3">ST1C</strain>
    </source>
</reference>
<protein>
    <submittedName>
        <fullName evidence="3">Uncharacterized protein</fullName>
    </submittedName>
</protein>
<evidence type="ECO:0000256" key="2">
    <source>
        <dbReference type="SAM" id="Phobius"/>
    </source>
</evidence>
<evidence type="ECO:0000256" key="1">
    <source>
        <dbReference type="SAM" id="MobiDB-lite"/>
    </source>
</evidence>
<sequence>MRQKEQEIQRLALIHRCLFGIVFYTCIRAWILNKLRAFFWQPDGQPADKRRISLRLNSLLREIGIRGATAYSIKHAASTELARQDLETTKLNSFTDHSLFSRNGNNYDILAANVGINNIETQLMGNHGQSYATQTISQQRDGAIERSNISILPGCYSQHSGKNTLLRSSIAQPLALPFYETLPVGQGTEPTDNTRARSDMIQNDQQDNDDMSRQQDQWSGWKANEYQHRRSFDKDQQQQ</sequence>
<name>A0A5J4ULW0_9EUKA</name>
<keyword evidence="2" id="KW-1133">Transmembrane helix</keyword>
<feature type="transmembrane region" description="Helical" evidence="2">
    <location>
        <begin position="12"/>
        <end position="31"/>
    </location>
</feature>
<dbReference type="AlphaFoldDB" id="A0A5J4ULW0"/>
<keyword evidence="2" id="KW-0812">Transmembrane</keyword>
<keyword evidence="2" id="KW-0472">Membrane</keyword>
<evidence type="ECO:0000313" key="3">
    <source>
        <dbReference type="EMBL" id="KAA6371030.1"/>
    </source>
</evidence>
<feature type="region of interest" description="Disordered" evidence="1">
    <location>
        <begin position="202"/>
        <end position="239"/>
    </location>
</feature>
<organism evidence="3 4">
    <name type="scientific">Streblomastix strix</name>
    <dbReference type="NCBI Taxonomy" id="222440"/>
    <lineage>
        <taxon>Eukaryota</taxon>
        <taxon>Metamonada</taxon>
        <taxon>Preaxostyla</taxon>
        <taxon>Oxymonadida</taxon>
        <taxon>Streblomastigidae</taxon>
        <taxon>Streblomastix</taxon>
    </lineage>
</organism>